<dbReference type="PROSITE" id="PS50240">
    <property type="entry name" value="TRYPSIN_DOM"/>
    <property type="match status" value="1"/>
</dbReference>
<proteinExistence type="inferred from homology"/>
<dbReference type="InterPro" id="IPR050430">
    <property type="entry name" value="Peptidase_S1"/>
</dbReference>
<evidence type="ECO:0000256" key="7">
    <source>
        <dbReference type="ARBA" id="ARBA00023157"/>
    </source>
</evidence>
<keyword evidence="7" id="KW-1015">Disulfide bond</keyword>
<dbReference type="InterPro" id="IPR043504">
    <property type="entry name" value="Peptidase_S1_PA_chymotrypsin"/>
</dbReference>
<keyword evidence="11" id="KW-1185">Reference proteome</keyword>
<dbReference type="GO" id="GO:0004252">
    <property type="term" value="F:serine-type endopeptidase activity"/>
    <property type="evidence" value="ECO:0007669"/>
    <property type="project" value="InterPro"/>
</dbReference>
<dbReference type="Pfam" id="PF00089">
    <property type="entry name" value="Trypsin"/>
    <property type="match status" value="1"/>
</dbReference>
<evidence type="ECO:0000313" key="11">
    <source>
        <dbReference type="Proteomes" id="UP001162156"/>
    </source>
</evidence>
<keyword evidence="5 8" id="KW-0720">Serine protease</keyword>
<organism evidence="10 11">
    <name type="scientific">Rhamnusium bicolor</name>
    <dbReference type="NCBI Taxonomy" id="1586634"/>
    <lineage>
        <taxon>Eukaryota</taxon>
        <taxon>Metazoa</taxon>
        <taxon>Ecdysozoa</taxon>
        <taxon>Arthropoda</taxon>
        <taxon>Hexapoda</taxon>
        <taxon>Insecta</taxon>
        <taxon>Pterygota</taxon>
        <taxon>Neoptera</taxon>
        <taxon>Endopterygota</taxon>
        <taxon>Coleoptera</taxon>
        <taxon>Polyphaga</taxon>
        <taxon>Cucujiformia</taxon>
        <taxon>Chrysomeloidea</taxon>
        <taxon>Cerambycidae</taxon>
        <taxon>Lepturinae</taxon>
        <taxon>Rhagiini</taxon>
        <taxon>Rhamnusium</taxon>
    </lineage>
</organism>
<comment type="similarity">
    <text evidence="1">Belongs to the peptidase S1 family.</text>
</comment>
<keyword evidence="6" id="KW-0865">Zymogen</keyword>
<dbReference type="CDD" id="cd00190">
    <property type="entry name" value="Tryp_SPc"/>
    <property type="match status" value="1"/>
</dbReference>
<dbReference type="PRINTS" id="PR00722">
    <property type="entry name" value="CHYMOTRYPSIN"/>
</dbReference>
<dbReference type="PROSITE" id="PS00135">
    <property type="entry name" value="TRYPSIN_SER"/>
    <property type="match status" value="1"/>
</dbReference>
<dbReference type="InterPro" id="IPR033116">
    <property type="entry name" value="TRYPSIN_SER"/>
</dbReference>
<dbReference type="Gene3D" id="2.40.10.10">
    <property type="entry name" value="Trypsin-like serine proteases"/>
    <property type="match status" value="2"/>
</dbReference>
<dbReference type="InterPro" id="IPR009003">
    <property type="entry name" value="Peptidase_S1_PA"/>
</dbReference>
<dbReference type="PROSITE" id="PS00134">
    <property type="entry name" value="TRYPSIN_HIS"/>
    <property type="match status" value="1"/>
</dbReference>
<evidence type="ECO:0000256" key="1">
    <source>
        <dbReference type="ARBA" id="ARBA00007664"/>
    </source>
</evidence>
<dbReference type="InterPro" id="IPR001314">
    <property type="entry name" value="Peptidase_S1A"/>
</dbReference>
<sequence length="223" mass="23803">MMRDSDIANYPYQLSILYRGRHSCGASLIGERWAVTAAHCTNGLSPKFLHVRAGSSTQGWGGQLVRVKEIHQHKYYSSSLIDYDISVLELASPISHINAKAIPLASAETDIQEGSIGVISGWGTTHESGFTSRHLKAVKVPVVSQAKCRAAYGDLAITDRMFCAGLSTGGRDACQGDSGGPFVIDGMLVGVVSWGIGCARPEYPGVYSNVPALRDFIKSVSGI</sequence>
<dbReference type="PANTHER" id="PTHR24276">
    <property type="entry name" value="POLYSERASE-RELATED"/>
    <property type="match status" value="1"/>
</dbReference>
<dbReference type="AlphaFoldDB" id="A0AAV8X2A9"/>
<comment type="caution">
    <text evidence="10">The sequence shown here is derived from an EMBL/GenBank/DDBJ whole genome shotgun (WGS) entry which is preliminary data.</text>
</comment>
<keyword evidence="4 8" id="KW-0378">Hydrolase</keyword>
<evidence type="ECO:0000256" key="6">
    <source>
        <dbReference type="ARBA" id="ARBA00023145"/>
    </source>
</evidence>
<dbReference type="PANTHER" id="PTHR24276:SF91">
    <property type="entry name" value="AT26814P-RELATED"/>
    <property type="match status" value="1"/>
</dbReference>
<dbReference type="InterPro" id="IPR001254">
    <property type="entry name" value="Trypsin_dom"/>
</dbReference>
<evidence type="ECO:0000256" key="2">
    <source>
        <dbReference type="ARBA" id="ARBA00022670"/>
    </source>
</evidence>
<name>A0AAV8X2A9_9CUCU</name>
<evidence type="ECO:0000256" key="4">
    <source>
        <dbReference type="ARBA" id="ARBA00022801"/>
    </source>
</evidence>
<dbReference type="InterPro" id="IPR018114">
    <property type="entry name" value="TRYPSIN_HIS"/>
</dbReference>
<dbReference type="SUPFAM" id="SSF50494">
    <property type="entry name" value="Trypsin-like serine proteases"/>
    <property type="match status" value="1"/>
</dbReference>
<dbReference type="SMART" id="SM00020">
    <property type="entry name" value="Tryp_SPc"/>
    <property type="match status" value="1"/>
</dbReference>
<dbReference type="Proteomes" id="UP001162156">
    <property type="component" value="Unassembled WGS sequence"/>
</dbReference>
<evidence type="ECO:0000256" key="3">
    <source>
        <dbReference type="ARBA" id="ARBA00022729"/>
    </source>
</evidence>
<feature type="domain" description="Peptidase S1" evidence="9">
    <location>
        <begin position="1"/>
        <end position="222"/>
    </location>
</feature>
<evidence type="ECO:0000259" key="9">
    <source>
        <dbReference type="PROSITE" id="PS50240"/>
    </source>
</evidence>
<reference evidence="10" key="1">
    <citation type="journal article" date="2023" name="Insect Mol. Biol.">
        <title>Genome sequencing provides insights into the evolution of gene families encoding plant cell wall-degrading enzymes in longhorned beetles.</title>
        <authorList>
            <person name="Shin N.R."/>
            <person name="Okamura Y."/>
            <person name="Kirsch R."/>
            <person name="Pauchet Y."/>
        </authorList>
    </citation>
    <scope>NUCLEOTIDE SEQUENCE</scope>
    <source>
        <strain evidence="10">RBIC_L_NR</strain>
    </source>
</reference>
<dbReference type="GO" id="GO:0006508">
    <property type="term" value="P:proteolysis"/>
    <property type="evidence" value="ECO:0007669"/>
    <property type="project" value="UniProtKB-KW"/>
</dbReference>
<evidence type="ECO:0000313" key="10">
    <source>
        <dbReference type="EMBL" id="KAJ8932959.1"/>
    </source>
</evidence>
<accession>A0AAV8X2A9</accession>
<keyword evidence="2 8" id="KW-0645">Protease</keyword>
<gene>
    <name evidence="10" type="ORF">NQ314_014338</name>
</gene>
<dbReference type="EMBL" id="JANEYF010003945">
    <property type="protein sequence ID" value="KAJ8932959.1"/>
    <property type="molecule type" value="Genomic_DNA"/>
</dbReference>
<evidence type="ECO:0000256" key="8">
    <source>
        <dbReference type="RuleBase" id="RU363034"/>
    </source>
</evidence>
<dbReference type="FunFam" id="2.40.10.10:FF:000077">
    <property type="entry name" value="Predicted protein"/>
    <property type="match status" value="1"/>
</dbReference>
<protein>
    <recommendedName>
        <fullName evidence="9">Peptidase S1 domain-containing protein</fullName>
    </recommendedName>
</protein>
<evidence type="ECO:0000256" key="5">
    <source>
        <dbReference type="ARBA" id="ARBA00022825"/>
    </source>
</evidence>
<keyword evidence="3" id="KW-0732">Signal</keyword>